<reference evidence="7 8" key="1">
    <citation type="submission" date="2020-04" db="EMBL/GenBank/DDBJ databases">
        <authorList>
            <person name="Alioto T."/>
            <person name="Alioto T."/>
            <person name="Gomez Garrido J."/>
        </authorList>
    </citation>
    <scope>NUCLEOTIDE SEQUENCE [LARGE SCALE GENOMIC DNA]</scope>
</reference>
<protein>
    <recommendedName>
        <fullName evidence="6">Gustatory receptor</fullName>
    </recommendedName>
</protein>
<feature type="transmembrane region" description="Helical" evidence="6">
    <location>
        <begin position="41"/>
        <end position="59"/>
    </location>
</feature>
<gene>
    <name evidence="7" type="ORF">CLODIP_2_CD02077</name>
</gene>
<evidence type="ECO:0000313" key="7">
    <source>
        <dbReference type="EMBL" id="CAB3367613.1"/>
    </source>
</evidence>
<dbReference type="GO" id="GO:0007165">
    <property type="term" value="P:signal transduction"/>
    <property type="evidence" value="ECO:0007669"/>
    <property type="project" value="UniProtKB-KW"/>
</dbReference>
<feature type="transmembrane region" description="Helical" evidence="6">
    <location>
        <begin position="126"/>
        <end position="148"/>
    </location>
</feature>
<comment type="function">
    <text evidence="6">Gustatory receptor which mediates acceptance or avoidance behavior, depending on its substrates.</text>
</comment>
<evidence type="ECO:0000256" key="2">
    <source>
        <dbReference type="ARBA" id="ARBA00022475"/>
    </source>
</evidence>
<feature type="transmembrane region" description="Helical" evidence="6">
    <location>
        <begin position="6"/>
        <end position="29"/>
    </location>
</feature>
<comment type="subcellular location">
    <subcellularLocation>
        <location evidence="1 6">Cell membrane</location>
        <topology evidence="1 6">Multi-pass membrane protein</topology>
    </subcellularLocation>
</comment>
<proteinExistence type="inferred from homology"/>
<dbReference type="InterPro" id="IPR013604">
    <property type="entry name" value="7TM_chemorcpt"/>
</dbReference>
<evidence type="ECO:0000256" key="1">
    <source>
        <dbReference type="ARBA" id="ARBA00004651"/>
    </source>
</evidence>
<comment type="similarity">
    <text evidence="6">Belongs to the insect chemoreceptor superfamily. Gustatory receptor (GR) family.</text>
</comment>
<evidence type="ECO:0000256" key="5">
    <source>
        <dbReference type="ARBA" id="ARBA00023136"/>
    </source>
</evidence>
<dbReference type="Proteomes" id="UP000494165">
    <property type="component" value="Unassembled WGS sequence"/>
</dbReference>
<name>A0A8S1CB35_9INSE</name>
<keyword evidence="5 6" id="KW-0472">Membrane</keyword>
<evidence type="ECO:0000256" key="4">
    <source>
        <dbReference type="ARBA" id="ARBA00022989"/>
    </source>
</evidence>
<feature type="transmembrane region" description="Helical" evidence="6">
    <location>
        <begin position="79"/>
        <end position="96"/>
    </location>
</feature>
<keyword evidence="4 6" id="KW-1133">Transmembrane helix</keyword>
<dbReference type="Pfam" id="PF08395">
    <property type="entry name" value="7tm_7"/>
    <property type="match status" value="1"/>
</dbReference>
<dbReference type="GO" id="GO:0050909">
    <property type="term" value="P:sensory perception of taste"/>
    <property type="evidence" value="ECO:0007669"/>
    <property type="project" value="InterPro"/>
</dbReference>
<feature type="transmembrane region" description="Helical" evidence="6">
    <location>
        <begin position="168"/>
        <end position="198"/>
    </location>
</feature>
<evidence type="ECO:0000313" key="8">
    <source>
        <dbReference type="Proteomes" id="UP000494165"/>
    </source>
</evidence>
<dbReference type="EMBL" id="CADEPI010000032">
    <property type="protein sequence ID" value="CAB3367613.1"/>
    <property type="molecule type" value="Genomic_DNA"/>
</dbReference>
<keyword evidence="6" id="KW-0675">Receptor</keyword>
<keyword evidence="2 6" id="KW-1003">Cell membrane</keyword>
<comment type="caution">
    <text evidence="7">The sequence shown here is derived from an EMBL/GenBank/DDBJ whole genome shotgun (WGS) entry which is preliminary data.</text>
</comment>
<organism evidence="7 8">
    <name type="scientific">Cloeon dipterum</name>
    <dbReference type="NCBI Taxonomy" id="197152"/>
    <lineage>
        <taxon>Eukaryota</taxon>
        <taxon>Metazoa</taxon>
        <taxon>Ecdysozoa</taxon>
        <taxon>Arthropoda</taxon>
        <taxon>Hexapoda</taxon>
        <taxon>Insecta</taxon>
        <taxon>Pterygota</taxon>
        <taxon>Palaeoptera</taxon>
        <taxon>Ephemeroptera</taxon>
        <taxon>Pisciforma</taxon>
        <taxon>Baetidae</taxon>
        <taxon>Cloeon</taxon>
    </lineage>
</organism>
<keyword evidence="6" id="KW-0807">Transducer</keyword>
<feature type="transmembrane region" description="Helical" evidence="6">
    <location>
        <begin position="239"/>
        <end position="263"/>
    </location>
</feature>
<dbReference type="GO" id="GO:0005886">
    <property type="term" value="C:plasma membrane"/>
    <property type="evidence" value="ECO:0007669"/>
    <property type="project" value="UniProtKB-SubCell"/>
</dbReference>
<evidence type="ECO:0000256" key="6">
    <source>
        <dbReference type="RuleBase" id="RU363108"/>
    </source>
</evidence>
<dbReference type="AlphaFoldDB" id="A0A8S1CB35"/>
<feature type="transmembrane region" description="Helical" evidence="6">
    <location>
        <begin position="283"/>
        <end position="302"/>
    </location>
</feature>
<keyword evidence="3 6" id="KW-0812">Transmembrane</keyword>
<keyword evidence="8" id="KW-1185">Reference proteome</keyword>
<accession>A0A8S1CB35</accession>
<sequence length="390" mass="44424">MDTRRNTVALAIVPFSWISAPLGILPVNFDGCRFVCSRRRSLYCKVLSVVIALVELWHLRDVLYRRTRGAMSGVHVLTTVSYLVGNTVIVLNVYYVHTGKKKLLRCLNEMHAADNFLRRSVRAKCLIAEIYIFVTALQVIPTVTYAYLKMPEFNFKKGWSVSNVRNWAYVTIRLCGKTTMMCTGIHYCVLCMILAALVRATNREIQFWCNSSSKSEEKLSKLRIFHAKLFFLSEEMTSLYGAFVVLNLVYVNIFFQASFFHMVTTAYTKINAGQVMWTQDHSYSMYWIFVDAIKALAFFYSAMKVMTQSKRTGPFVTKCLNQMPSGMHRDLLSCMCIETTGMKMKMTAGGLFCLDKEMLLTSVYTCTLNLAILMQAFITDQKAGRAGGNE</sequence>
<evidence type="ECO:0000256" key="3">
    <source>
        <dbReference type="ARBA" id="ARBA00022692"/>
    </source>
</evidence>